<feature type="region of interest" description="Disordered" evidence="7">
    <location>
        <begin position="1"/>
        <end position="31"/>
    </location>
</feature>
<feature type="domain" description="Sodium/calcium exchanger membrane region" evidence="9">
    <location>
        <begin position="303"/>
        <end position="358"/>
    </location>
</feature>
<dbReference type="EMBL" id="CAGI01000147">
    <property type="protein sequence ID" value="CCF49708.1"/>
    <property type="molecule type" value="Genomic_DNA"/>
</dbReference>
<evidence type="ECO:0000256" key="6">
    <source>
        <dbReference type="ARBA" id="ARBA00023136"/>
    </source>
</evidence>
<keyword evidence="3" id="KW-0050">Antiport</keyword>
<dbReference type="HOGENOM" id="CLU_007948_1_0_1"/>
<evidence type="ECO:0000256" key="1">
    <source>
        <dbReference type="ARBA" id="ARBA00004141"/>
    </source>
</evidence>
<dbReference type="GO" id="GO:0008273">
    <property type="term" value="F:calcium, potassium:sodium antiporter activity"/>
    <property type="evidence" value="ECO:0007669"/>
    <property type="project" value="TreeGrafter"/>
</dbReference>
<dbReference type="InterPro" id="IPR004481">
    <property type="entry name" value="K/Na/Ca-exchanger"/>
</dbReference>
<protein>
    <recommendedName>
        <fullName evidence="9">Sodium/calcium exchanger membrane region domain-containing protein</fullName>
    </recommendedName>
</protein>
<dbReference type="GO" id="GO:0005886">
    <property type="term" value="C:plasma membrane"/>
    <property type="evidence" value="ECO:0007669"/>
    <property type="project" value="TreeGrafter"/>
</dbReference>
<dbReference type="Proteomes" id="UP000006174">
    <property type="component" value="Unassembled WGS sequence"/>
</dbReference>
<dbReference type="InterPro" id="IPR004837">
    <property type="entry name" value="NaCa_Exmemb"/>
</dbReference>
<accession>I2FS15</accession>
<evidence type="ECO:0000256" key="7">
    <source>
        <dbReference type="SAM" id="MobiDB-lite"/>
    </source>
</evidence>
<dbReference type="FunFam" id="1.20.1420.30:FF:000039">
    <property type="entry name" value="WGS project CABT00000000 data, contig 2.3"/>
    <property type="match status" value="1"/>
</dbReference>
<evidence type="ECO:0000313" key="11">
    <source>
        <dbReference type="Proteomes" id="UP000006174"/>
    </source>
</evidence>
<feature type="compositionally biased region" description="Polar residues" evidence="7">
    <location>
        <begin position="226"/>
        <end position="244"/>
    </location>
</feature>
<evidence type="ECO:0000259" key="9">
    <source>
        <dbReference type="Pfam" id="PF01699"/>
    </source>
</evidence>
<evidence type="ECO:0000256" key="3">
    <source>
        <dbReference type="ARBA" id="ARBA00022449"/>
    </source>
</evidence>
<feature type="transmembrane region" description="Helical" evidence="8">
    <location>
        <begin position="396"/>
        <end position="419"/>
    </location>
</feature>
<dbReference type="OMA" id="VMEFTVY"/>
<feature type="transmembrane region" description="Helical" evidence="8">
    <location>
        <begin position="101"/>
        <end position="125"/>
    </location>
</feature>
<dbReference type="InterPro" id="IPR044880">
    <property type="entry name" value="NCX_ion-bd_dom_sf"/>
</dbReference>
<keyword evidence="3" id="KW-0813">Transport</keyword>
<sequence>MVELFGSTDAVTNGAKQQQHHQHHQEASSELRSNLTYNSSIFVAGLLILERAADGFIRQIAQLAGLLGTSPTLIALLTAGAEWEELVVVVASIAHGASDLAIANVVGSAISNVLGAFSLGILFAPSAVKFDDSSKRFAIIQAGITTVVLLLIAAVQIQHADKDEKLSSKRLFENVVGISLIVIFILYFVGLSWAIGRGMLAAPQASDSESSSSNSSDATTHDDRSALNSDAASTTTLGNESESSYIPPRRPGGAAARRGQNRTATSAAIETTPLLLGSATSSNLATRLARRRRRAVFRNLQKLVLALLILSLAGYLLSHSILEIASMLHLSDTVLGLTVLSFATTIPEKLLSVVAGLRTATPPARPPASVRRPSLARRASIHDQAEDDLARSASSILMAGAAGSNIFLLTLCLGISLIFDREHISPSPSYLHPSLIPPAQHRFTASSVQWHELALLEAASLALVLIAFTDGQRWQAVLLLLAYIGFLFAEFTILKR</sequence>
<dbReference type="Pfam" id="PF01699">
    <property type="entry name" value="Na_Ca_ex"/>
    <property type="match status" value="3"/>
</dbReference>
<dbReference type="PANTHER" id="PTHR10846">
    <property type="entry name" value="SODIUM/POTASSIUM/CALCIUM EXCHANGER"/>
    <property type="match status" value="1"/>
</dbReference>
<evidence type="ECO:0000256" key="8">
    <source>
        <dbReference type="SAM" id="Phobius"/>
    </source>
</evidence>
<feature type="transmembrane region" description="Helical" evidence="8">
    <location>
        <begin position="175"/>
        <end position="195"/>
    </location>
</feature>
<dbReference type="eggNOG" id="ENOG502S0NS">
    <property type="taxonomic scope" value="Eukaryota"/>
</dbReference>
<feature type="domain" description="Sodium/calcium exchanger membrane region" evidence="9">
    <location>
        <begin position="41"/>
        <end position="190"/>
    </location>
</feature>
<gene>
    <name evidence="10" type="ORF">UHOR_03237</name>
</gene>
<keyword evidence="5 8" id="KW-1133">Transmembrane helix</keyword>
<keyword evidence="6 8" id="KW-0472">Membrane</keyword>
<organism evidence="10 11">
    <name type="scientific">Ustilago hordei</name>
    <name type="common">Barley covered smut fungus</name>
    <dbReference type="NCBI Taxonomy" id="120017"/>
    <lineage>
        <taxon>Eukaryota</taxon>
        <taxon>Fungi</taxon>
        <taxon>Dikarya</taxon>
        <taxon>Basidiomycota</taxon>
        <taxon>Ustilaginomycotina</taxon>
        <taxon>Ustilaginomycetes</taxon>
        <taxon>Ustilaginales</taxon>
        <taxon>Ustilaginaceae</taxon>
        <taxon>Ustilago</taxon>
    </lineage>
</organism>
<feature type="transmembrane region" description="Helical" evidence="8">
    <location>
        <begin position="474"/>
        <end position="494"/>
    </location>
</feature>
<evidence type="ECO:0000256" key="4">
    <source>
        <dbReference type="ARBA" id="ARBA00022692"/>
    </source>
</evidence>
<comment type="caution">
    <text evidence="10">The sequence shown here is derived from an EMBL/GenBank/DDBJ whole genome shotgun (WGS) entry which is preliminary data.</text>
</comment>
<feature type="transmembrane region" description="Helical" evidence="8">
    <location>
        <begin position="137"/>
        <end position="155"/>
    </location>
</feature>
<evidence type="ECO:0000256" key="2">
    <source>
        <dbReference type="ARBA" id="ARBA00005364"/>
    </source>
</evidence>
<reference evidence="10 11" key="1">
    <citation type="journal article" date="2012" name="Plant Cell">
        <title>Genome comparison of barley and maize smut fungi reveals targeted loss of RNA silencing components and species-specific presence of transposable elements.</title>
        <authorList>
            <person name="Laurie J.D."/>
            <person name="Ali S."/>
            <person name="Linning R."/>
            <person name="Mannhaupt G."/>
            <person name="Wong P."/>
            <person name="Gueldener U."/>
            <person name="Muensterkoetter M."/>
            <person name="Moore R."/>
            <person name="Kahmann R."/>
            <person name="Bakkeren G."/>
            <person name="Schirawski J."/>
        </authorList>
    </citation>
    <scope>NUCLEOTIDE SEQUENCE [LARGE SCALE GENOMIC DNA]</scope>
    <source>
        <strain evidence="11">Uh4875-4</strain>
    </source>
</reference>
<dbReference type="Gene3D" id="1.20.1420.30">
    <property type="entry name" value="NCX, central ion-binding region"/>
    <property type="match status" value="2"/>
</dbReference>
<dbReference type="STRING" id="1128400.I2FS15"/>
<feature type="transmembrane region" description="Helical" evidence="8">
    <location>
        <begin position="300"/>
        <end position="322"/>
    </location>
</feature>
<evidence type="ECO:0000256" key="5">
    <source>
        <dbReference type="ARBA" id="ARBA00022989"/>
    </source>
</evidence>
<comment type="similarity">
    <text evidence="2">Belongs to the Ca(2+):cation antiporter (CaCA) (TC 2.A.19) family. SLC24A subfamily.</text>
</comment>
<keyword evidence="4 8" id="KW-0812">Transmembrane</keyword>
<feature type="domain" description="Sodium/calcium exchanger membrane region" evidence="9">
    <location>
        <begin position="394"/>
        <end position="489"/>
    </location>
</feature>
<feature type="region of interest" description="Disordered" evidence="7">
    <location>
        <begin position="205"/>
        <end position="263"/>
    </location>
</feature>
<evidence type="ECO:0000313" key="10">
    <source>
        <dbReference type="EMBL" id="CCF49708.1"/>
    </source>
</evidence>
<dbReference type="GO" id="GO:0006874">
    <property type="term" value="P:intracellular calcium ion homeostasis"/>
    <property type="evidence" value="ECO:0007669"/>
    <property type="project" value="TreeGrafter"/>
</dbReference>
<dbReference type="GO" id="GO:0005262">
    <property type="term" value="F:calcium channel activity"/>
    <property type="evidence" value="ECO:0007669"/>
    <property type="project" value="TreeGrafter"/>
</dbReference>
<dbReference type="AlphaFoldDB" id="I2FS15"/>
<proteinExistence type="inferred from homology"/>
<keyword evidence="11" id="KW-1185">Reference proteome</keyword>
<dbReference type="PANTHER" id="PTHR10846:SF8">
    <property type="entry name" value="INNER MEMBRANE PROTEIN YRBG"/>
    <property type="match status" value="1"/>
</dbReference>
<feature type="compositionally biased region" description="Low complexity" evidence="7">
    <location>
        <begin position="206"/>
        <end position="217"/>
    </location>
</feature>
<comment type="subcellular location">
    <subcellularLocation>
        <location evidence="1">Membrane</location>
        <topology evidence="1">Multi-pass membrane protein</topology>
    </subcellularLocation>
</comment>
<name>I2FS15_USTHO</name>